<sequence>MCMDSASWKHGCKCCLHVNCEINCMYQDDKFICPD</sequence>
<dbReference type="EMBL" id="GBXM01076831">
    <property type="protein sequence ID" value="JAH31746.1"/>
    <property type="molecule type" value="Transcribed_RNA"/>
</dbReference>
<proteinExistence type="predicted"/>
<protein>
    <submittedName>
        <fullName evidence="1">Uncharacterized protein</fullName>
    </submittedName>
</protein>
<name>A0A0E9RRF1_ANGAN</name>
<reference evidence="1" key="1">
    <citation type="submission" date="2014-11" db="EMBL/GenBank/DDBJ databases">
        <authorList>
            <person name="Amaro Gonzalez C."/>
        </authorList>
    </citation>
    <scope>NUCLEOTIDE SEQUENCE</scope>
</reference>
<organism evidence="1">
    <name type="scientific">Anguilla anguilla</name>
    <name type="common">European freshwater eel</name>
    <name type="synonym">Muraena anguilla</name>
    <dbReference type="NCBI Taxonomy" id="7936"/>
    <lineage>
        <taxon>Eukaryota</taxon>
        <taxon>Metazoa</taxon>
        <taxon>Chordata</taxon>
        <taxon>Craniata</taxon>
        <taxon>Vertebrata</taxon>
        <taxon>Euteleostomi</taxon>
        <taxon>Actinopterygii</taxon>
        <taxon>Neopterygii</taxon>
        <taxon>Teleostei</taxon>
        <taxon>Anguilliformes</taxon>
        <taxon>Anguillidae</taxon>
        <taxon>Anguilla</taxon>
    </lineage>
</organism>
<reference evidence="1" key="2">
    <citation type="journal article" date="2015" name="Fish Shellfish Immunol.">
        <title>Early steps in the European eel (Anguilla anguilla)-Vibrio vulnificus interaction in the gills: Role of the RtxA13 toxin.</title>
        <authorList>
            <person name="Callol A."/>
            <person name="Pajuelo D."/>
            <person name="Ebbesson L."/>
            <person name="Teles M."/>
            <person name="MacKenzie S."/>
            <person name="Amaro C."/>
        </authorList>
    </citation>
    <scope>NUCLEOTIDE SEQUENCE</scope>
</reference>
<evidence type="ECO:0000313" key="1">
    <source>
        <dbReference type="EMBL" id="JAH31746.1"/>
    </source>
</evidence>
<accession>A0A0E9RRF1</accession>
<dbReference type="AlphaFoldDB" id="A0A0E9RRF1"/>